<dbReference type="GO" id="GO:0046983">
    <property type="term" value="F:protein dimerization activity"/>
    <property type="evidence" value="ECO:0007669"/>
    <property type="project" value="InterPro"/>
</dbReference>
<evidence type="ECO:0000256" key="1">
    <source>
        <dbReference type="ARBA" id="ARBA00004123"/>
    </source>
</evidence>
<dbReference type="PROSITE" id="PS50888">
    <property type="entry name" value="BHLH"/>
    <property type="match status" value="1"/>
</dbReference>
<dbReference type="GO" id="GO:0000981">
    <property type="term" value="F:DNA-binding transcription factor activity, RNA polymerase II-specific"/>
    <property type="evidence" value="ECO:0007669"/>
    <property type="project" value="TreeGrafter"/>
</dbReference>
<keyword evidence="6" id="KW-0539">Nucleus</keyword>
<dbReference type="SUPFAM" id="SSF47459">
    <property type="entry name" value="HLH, helix-loop-helix DNA-binding domain"/>
    <property type="match status" value="1"/>
</dbReference>
<evidence type="ECO:0000256" key="6">
    <source>
        <dbReference type="ARBA" id="ARBA00023242"/>
    </source>
</evidence>
<accession>A0AAW2JZ91</accession>
<evidence type="ECO:0000313" key="9">
    <source>
        <dbReference type="EMBL" id="KAL0299448.1"/>
    </source>
</evidence>
<feature type="region of interest" description="Disordered" evidence="7">
    <location>
        <begin position="46"/>
        <end position="68"/>
    </location>
</feature>
<reference evidence="9" key="2">
    <citation type="journal article" date="2024" name="Plant">
        <title>Genomic evolution and insights into agronomic trait innovations of Sesamum species.</title>
        <authorList>
            <person name="Miao H."/>
            <person name="Wang L."/>
            <person name="Qu L."/>
            <person name="Liu H."/>
            <person name="Sun Y."/>
            <person name="Le M."/>
            <person name="Wang Q."/>
            <person name="Wei S."/>
            <person name="Zheng Y."/>
            <person name="Lin W."/>
            <person name="Duan Y."/>
            <person name="Cao H."/>
            <person name="Xiong S."/>
            <person name="Wang X."/>
            <person name="Wei L."/>
            <person name="Li C."/>
            <person name="Ma Q."/>
            <person name="Ju M."/>
            <person name="Zhao R."/>
            <person name="Li G."/>
            <person name="Mu C."/>
            <person name="Tian Q."/>
            <person name="Mei H."/>
            <person name="Zhang T."/>
            <person name="Gao T."/>
            <person name="Zhang H."/>
        </authorList>
    </citation>
    <scope>NUCLEOTIDE SEQUENCE</scope>
    <source>
        <strain evidence="9">G02</strain>
    </source>
</reference>
<gene>
    <name evidence="9" type="ORF">Sradi_6604600</name>
</gene>
<organism evidence="9">
    <name type="scientific">Sesamum radiatum</name>
    <name type="common">Black benniseed</name>
    <dbReference type="NCBI Taxonomy" id="300843"/>
    <lineage>
        <taxon>Eukaryota</taxon>
        <taxon>Viridiplantae</taxon>
        <taxon>Streptophyta</taxon>
        <taxon>Embryophyta</taxon>
        <taxon>Tracheophyta</taxon>
        <taxon>Spermatophyta</taxon>
        <taxon>Magnoliopsida</taxon>
        <taxon>eudicotyledons</taxon>
        <taxon>Gunneridae</taxon>
        <taxon>Pentapetalae</taxon>
        <taxon>asterids</taxon>
        <taxon>lamiids</taxon>
        <taxon>Lamiales</taxon>
        <taxon>Pedaliaceae</taxon>
        <taxon>Sesamum</taxon>
    </lineage>
</organism>
<reference evidence="9" key="1">
    <citation type="submission" date="2020-06" db="EMBL/GenBank/DDBJ databases">
        <authorList>
            <person name="Li T."/>
            <person name="Hu X."/>
            <person name="Zhang T."/>
            <person name="Song X."/>
            <person name="Zhang H."/>
            <person name="Dai N."/>
            <person name="Sheng W."/>
            <person name="Hou X."/>
            <person name="Wei L."/>
        </authorList>
    </citation>
    <scope>NUCLEOTIDE SEQUENCE</scope>
    <source>
        <strain evidence="9">G02</strain>
        <tissue evidence="9">Leaf</tissue>
    </source>
</reference>
<dbReference type="GO" id="GO:0000977">
    <property type="term" value="F:RNA polymerase II transcription regulatory region sequence-specific DNA binding"/>
    <property type="evidence" value="ECO:0007669"/>
    <property type="project" value="TreeGrafter"/>
</dbReference>
<keyword evidence="4" id="KW-0238">DNA-binding</keyword>
<dbReference type="CDD" id="cd18914">
    <property type="entry name" value="bHLH_AtORG2_like"/>
    <property type="match status" value="1"/>
</dbReference>
<evidence type="ECO:0000259" key="8">
    <source>
        <dbReference type="PROSITE" id="PS50888"/>
    </source>
</evidence>
<keyword evidence="5" id="KW-0804">Transcription</keyword>
<name>A0AAW2JZ91_SESRA</name>
<comment type="subunit">
    <text evidence="2">Homodimer.</text>
</comment>
<evidence type="ECO:0000256" key="7">
    <source>
        <dbReference type="SAM" id="MobiDB-lite"/>
    </source>
</evidence>
<dbReference type="FunFam" id="4.10.280.10:FF:000085">
    <property type="entry name" value="Transcription factor bHLH126"/>
    <property type="match status" value="1"/>
</dbReference>
<evidence type="ECO:0000256" key="2">
    <source>
        <dbReference type="ARBA" id="ARBA00011738"/>
    </source>
</evidence>
<evidence type="ECO:0000256" key="4">
    <source>
        <dbReference type="ARBA" id="ARBA00023125"/>
    </source>
</evidence>
<dbReference type="GO" id="GO:0090575">
    <property type="term" value="C:RNA polymerase II transcription regulator complex"/>
    <property type="evidence" value="ECO:0007669"/>
    <property type="project" value="TreeGrafter"/>
</dbReference>
<dbReference type="Gene3D" id="4.10.280.10">
    <property type="entry name" value="Helix-loop-helix DNA-binding domain"/>
    <property type="match status" value="1"/>
</dbReference>
<evidence type="ECO:0000256" key="5">
    <source>
        <dbReference type="ARBA" id="ARBA00023163"/>
    </source>
</evidence>
<dbReference type="InterPro" id="IPR011598">
    <property type="entry name" value="bHLH_dom"/>
</dbReference>
<keyword evidence="3" id="KW-0805">Transcription regulation</keyword>
<sequence length="247" mass="27562">MYVAAEIDQPPSYFLEQEKFLQDLLLTDNYAPSEGNELITVNNGVKKRQRKASSSAAVQENMDEASNHTKKIMHRDIERQRRQEMSVLYASIRSLLPQEYTKGKRSASDHVGQAVNYVKHMQKKIEELKMRRDKLKRLSNSSGLADTYAEDQNLDLMSGSSNCVNVNGFQGGVEVLISSSLNQGDFPLSKAIAHLLGRGLNVISCVSAIASGESLHKIQIELQAEDLTSINLAEMRERLAYVITTMA</sequence>
<dbReference type="SMART" id="SM00353">
    <property type="entry name" value="HLH"/>
    <property type="match status" value="1"/>
</dbReference>
<dbReference type="InterPro" id="IPR036638">
    <property type="entry name" value="HLH_DNA-bd_sf"/>
</dbReference>
<dbReference type="AlphaFoldDB" id="A0AAW2JZ91"/>
<feature type="domain" description="BHLH" evidence="8">
    <location>
        <begin position="69"/>
        <end position="121"/>
    </location>
</feature>
<protein>
    <submittedName>
        <fullName evidence="9">Transcription factor</fullName>
    </submittedName>
</protein>
<evidence type="ECO:0000256" key="3">
    <source>
        <dbReference type="ARBA" id="ARBA00023015"/>
    </source>
</evidence>
<dbReference type="InterPro" id="IPR015660">
    <property type="entry name" value="MASH1/Ascl1a-like"/>
</dbReference>
<proteinExistence type="predicted"/>
<dbReference type="Pfam" id="PF00010">
    <property type="entry name" value="HLH"/>
    <property type="match status" value="1"/>
</dbReference>
<dbReference type="PANTHER" id="PTHR13935">
    <property type="entry name" value="ACHAETE-SCUTE TRANSCRIPTION FACTOR-RELATED"/>
    <property type="match status" value="1"/>
</dbReference>
<dbReference type="PANTHER" id="PTHR13935:SF106">
    <property type="entry name" value="ACHAETE-SCUTE COMPLEX PROTEIN T5-RELATED"/>
    <property type="match status" value="1"/>
</dbReference>
<comment type="subcellular location">
    <subcellularLocation>
        <location evidence="1">Nucleus</location>
    </subcellularLocation>
</comment>
<dbReference type="EMBL" id="JACGWJ010000031">
    <property type="protein sequence ID" value="KAL0299448.1"/>
    <property type="molecule type" value="Genomic_DNA"/>
</dbReference>
<comment type="caution">
    <text evidence="9">The sequence shown here is derived from an EMBL/GenBank/DDBJ whole genome shotgun (WGS) entry which is preliminary data.</text>
</comment>